<dbReference type="GO" id="GO:0071973">
    <property type="term" value="P:bacterial-type flagellum-dependent cell motility"/>
    <property type="evidence" value="ECO:0007669"/>
    <property type="project" value="InterPro"/>
</dbReference>
<feature type="domain" description="Flagellar motor switch protein FliG middle" evidence="11">
    <location>
        <begin position="119"/>
        <end position="191"/>
    </location>
</feature>
<evidence type="ECO:0000256" key="3">
    <source>
        <dbReference type="ARBA" id="ARBA00010299"/>
    </source>
</evidence>
<dbReference type="PANTHER" id="PTHR30534">
    <property type="entry name" value="FLAGELLAR MOTOR SWITCH PROTEIN FLIG"/>
    <property type="match status" value="1"/>
</dbReference>
<keyword evidence="7" id="KW-0283">Flagellar rotation</keyword>
<dbReference type="GO" id="GO:0006935">
    <property type="term" value="P:chemotaxis"/>
    <property type="evidence" value="ECO:0007669"/>
    <property type="project" value="UniProtKB-KW"/>
</dbReference>
<keyword evidence="9" id="KW-0975">Bacterial flagellum</keyword>
<evidence type="ECO:0000256" key="2">
    <source>
        <dbReference type="ARBA" id="ARBA00004413"/>
    </source>
</evidence>
<dbReference type="InterPro" id="IPR011002">
    <property type="entry name" value="FliG_a-hlx"/>
</dbReference>
<evidence type="ECO:0000256" key="1">
    <source>
        <dbReference type="ARBA" id="ARBA00004117"/>
    </source>
</evidence>
<reference evidence="13 14" key="1">
    <citation type="journal article" date="2019" name="Int. J. Syst. Evol. Microbiol.">
        <title>Capsulimonas corticalis gen. nov., sp. nov., an aerobic capsulated bacterium, of a novel bacterial order, Capsulimonadales ord. nov., of the class Armatimonadia of the phylum Armatimonadetes.</title>
        <authorList>
            <person name="Li J."/>
            <person name="Kudo C."/>
            <person name="Tonouchi A."/>
        </authorList>
    </citation>
    <scope>NUCLEOTIDE SEQUENCE [LARGE SCALE GENOMIC DNA]</scope>
    <source>
        <strain evidence="13 14">AX-7</strain>
    </source>
</reference>
<dbReference type="InterPro" id="IPR000090">
    <property type="entry name" value="Flg_Motor_Flig"/>
</dbReference>
<dbReference type="PANTHER" id="PTHR30534:SF0">
    <property type="entry name" value="FLAGELLAR MOTOR SWITCH PROTEIN FLIG"/>
    <property type="match status" value="1"/>
</dbReference>
<dbReference type="GO" id="GO:0003774">
    <property type="term" value="F:cytoskeletal motor activity"/>
    <property type="evidence" value="ECO:0007669"/>
    <property type="project" value="InterPro"/>
</dbReference>
<evidence type="ECO:0000259" key="11">
    <source>
        <dbReference type="Pfam" id="PF14841"/>
    </source>
</evidence>
<evidence type="ECO:0000313" key="13">
    <source>
        <dbReference type="EMBL" id="BDI30916.1"/>
    </source>
</evidence>
<dbReference type="GO" id="GO:0009425">
    <property type="term" value="C:bacterial-type flagellum basal body"/>
    <property type="evidence" value="ECO:0007669"/>
    <property type="project" value="UniProtKB-SubCell"/>
</dbReference>
<evidence type="ECO:0000256" key="4">
    <source>
        <dbReference type="ARBA" id="ARBA00021870"/>
    </source>
</evidence>
<keyword evidence="13" id="KW-0282">Flagellum</keyword>
<dbReference type="Pfam" id="PF14842">
    <property type="entry name" value="FliG_N"/>
    <property type="match status" value="1"/>
</dbReference>
<evidence type="ECO:0000256" key="7">
    <source>
        <dbReference type="ARBA" id="ARBA00022779"/>
    </source>
</evidence>
<dbReference type="PIRSF" id="PIRSF003161">
    <property type="entry name" value="FliG"/>
    <property type="match status" value="1"/>
</dbReference>
<dbReference type="GO" id="GO:0005886">
    <property type="term" value="C:plasma membrane"/>
    <property type="evidence" value="ECO:0007669"/>
    <property type="project" value="UniProtKB-SubCell"/>
</dbReference>
<dbReference type="SUPFAM" id="SSF48029">
    <property type="entry name" value="FliG"/>
    <property type="match status" value="2"/>
</dbReference>
<feature type="domain" description="Flagellar motor switch protein FliG C-terminal" evidence="10">
    <location>
        <begin position="220"/>
        <end position="326"/>
    </location>
</feature>
<keyword evidence="5" id="KW-1003">Cell membrane</keyword>
<dbReference type="NCBIfam" id="TIGR00207">
    <property type="entry name" value="fliG"/>
    <property type="match status" value="1"/>
</dbReference>
<dbReference type="Pfam" id="PF14841">
    <property type="entry name" value="FliG_M"/>
    <property type="match status" value="1"/>
</dbReference>
<dbReference type="InterPro" id="IPR032779">
    <property type="entry name" value="FliG_M"/>
</dbReference>
<keyword evidence="14" id="KW-1185">Reference proteome</keyword>
<protein>
    <recommendedName>
        <fullName evidence="4">Flagellar motor switch protein FliG</fullName>
    </recommendedName>
</protein>
<keyword evidence="6" id="KW-0145">Chemotaxis</keyword>
<sequence length="337" mass="37336">MAIRPQPLNNRQKAAILLVALGPESASQIYQYLTPDEIENLTVEIARMGKVTADIRETIIEEFHELCVAQEFIAEGGIDAAREMLITAFGAERAGAIVDRVLQALQVMPFDFLKKADASQIATFIQNEHPQTIALIMAYLQPSQAAAILSGLPQDLRAEVARRIATLDKTPPEVIREVESVLQRKLSSVVSTDFSHAGGVKSLVDVLNWVDRSTEKTILESLAESNPEIAEEVKKLMFVFEDIILLDDRAIQQVLKEVDTKELAVALKGVGENTQARIYKNMSERAAAMMKEEMEFMGPVRLRAVEESQQRIVNIIRKLEEAGEIIVARGGGEEMIA</sequence>
<keyword evidence="13" id="KW-0969">Cilium</keyword>
<dbReference type="FunFam" id="1.10.220.30:FF:000001">
    <property type="entry name" value="Flagellar motor switch protein FliG"/>
    <property type="match status" value="1"/>
</dbReference>
<dbReference type="InterPro" id="IPR023087">
    <property type="entry name" value="Flg_Motor_Flig_C"/>
</dbReference>
<dbReference type="OrthoDB" id="9780302at2"/>
<dbReference type="EMBL" id="AP025739">
    <property type="protein sequence ID" value="BDI30916.1"/>
    <property type="molecule type" value="Genomic_DNA"/>
</dbReference>
<dbReference type="Pfam" id="PF01706">
    <property type="entry name" value="FliG_C"/>
    <property type="match status" value="1"/>
</dbReference>
<comment type="subcellular location">
    <subcellularLocation>
        <location evidence="1">Bacterial flagellum basal body</location>
    </subcellularLocation>
    <subcellularLocation>
        <location evidence="2">Cell membrane</location>
        <topology evidence="2">Peripheral membrane protein</topology>
        <orientation evidence="2">Cytoplasmic side</orientation>
    </subcellularLocation>
</comment>
<keyword evidence="13" id="KW-0966">Cell projection</keyword>
<evidence type="ECO:0000256" key="6">
    <source>
        <dbReference type="ARBA" id="ARBA00022500"/>
    </source>
</evidence>
<evidence type="ECO:0000256" key="5">
    <source>
        <dbReference type="ARBA" id="ARBA00022475"/>
    </source>
</evidence>
<dbReference type="InterPro" id="IPR028263">
    <property type="entry name" value="FliG_N"/>
</dbReference>
<dbReference type="Gene3D" id="1.10.220.30">
    <property type="match status" value="3"/>
</dbReference>
<evidence type="ECO:0000256" key="9">
    <source>
        <dbReference type="ARBA" id="ARBA00023143"/>
    </source>
</evidence>
<dbReference type="PRINTS" id="PR00954">
    <property type="entry name" value="FLGMOTORFLIG"/>
</dbReference>
<proteinExistence type="inferred from homology"/>
<dbReference type="KEGG" id="ccot:CCAX7_29670"/>
<dbReference type="RefSeq" id="WP_119320505.1">
    <property type="nucleotide sequence ID" value="NZ_AP025739.1"/>
</dbReference>
<keyword evidence="8" id="KW-0472">Membrane</keyword>
<evidence type="ECO:0000259" key="10">
    <source>
        <dbReference type="Pfam" id="PF01706"/>
    </source>
</evidence>
<gene>
    <name evidence="13" type="primary">fliG</name>
    <name evidence="13" type="ORF">CCAX7_29670</name>
</gene>
<name>A0A402CSZ7_9BACT</name>
<dbReference type="Proteomes" id="UP000287394">
    <property type="component" value="Chromosome"/>
</dbReference>
<feature type="domain" description="Flagellar motor switch protein FliG N-terminal" evidence="12">
    <location>
        <begin position="8"/>
        <end position="110"/>
    </location>
</feature>
<evidence type="ECO:0000256" key="8">
    <source>
        <dbReference type="ARBA" id="ARBA00023136"/>
    </source>
</evidence>
<accession>A0A402CSZ7</accession>
<comment type="similarity">
    <text evidence="3">Belongs to the FliG family.</text>
</comment>
<dbReference type="FunCoup" id="A0A402CSZ7">
    <property type="interactions" value="127"/>
</dbReference>
<evidence type="ECO:0000259" key="12">
    <source>
        <dbReference type="Pfam" id="PF14842"/>
    </source>
</evidence>
<organism evidence="13 14">
    <name type="scientific">Capsulimonas corticalis</name>
    <dbReference type="NCBI Taxonomy" id="2219043"/>
    <lineage>
        <taxon>Bacteria</taxon>
        <taxon>Bacillati</taxon>
        <taxon>Armatimonadota</taxon>
        <taxon>Armatimonadia</taxon>
        <taxon>Capsulimonadales</taxon>
        <taxon>Capsulimonadaceae</taxon>
        <taxon>Capsulimonas</taxon>
    </lineage>
</organism>
<dbReference type="AlphaFoldDB" id="A0A402CSZ7"/>
<evidence type="ECO:0000313" key="14">
    <source>
        <dbReference type="Proteomes" id="UP000287394"/>
    </source>
</evidence>